<reference evidence="7" key="1">
    <citation type="journal article" date="2020" name="Stud. Mycol.">
        <title>101 Dothideomycetes genomes: A test case for predicting lifestyles and emergence of pathogens.</title>
        <authorList>
            <person name="Haridas S."/>
            <person name="Albert R."/>
            <person name="Binder M."/>
            <person name="Bloem J."/>
            <person name="LaButti K."/>
            <person name="Salamov A."/>
            <person name="Andreopoulos B."/>
            <person name="Baker S."/>
            <person name="Barry K."/>
            <person name="Bills G."/>
            <person name="Bluhm B."/>
            <person name="Cannon C."/>
            <person name="Castanera R."/>
            <person name="Culley D."/>
            <person name="Daum C."/>
            <person name="Ezra D."/>
            <person name="Gonzalez J."/>
            <person name="Henrissat B."/>
            <person name="Kuo A."/>
            <person name="Liang C."/>
            <person name="Lipzen A."/>
            <person name="Lutzoni F."/>
            <person name="Magnuson J."/>
            <person name="Mondo S."/>
            <person name="Nolan M."/>
            <person name="Ohm R."/>
            <person name="Pangilinan J."/>
            <person name="Park H.-J."/>
            <person name="Ramirez L."/>
            <person name="Alfaro M."/>
            <person name="Sun H."/>
            <person name="Tritt A."/>
            <person name="Yoshinaga Y."/>
            <person name="Zwiers L.-H."/>
            <person name="Turgeon B."/>
            <person name="Goodwin S."/>
            <person name="Spatafora J."/>
            <person name="Crous P."/>
            <person name="Grigoriev I."/>
        </authorList>
    </citation>
    <scope>NUCLEOTIDE SEQUENCE [LARGE SCALE GENOMIC DNA]</scope>
    <source>
        <strain evidence="7">CBS 304.66</strain>
    </source>
</reference>
<evidence type="ECO:0000256" key="1">
    <source>
        <dbReference type="ARBA" id="ARBA00004141"/>
    </source>
</evidence>
<dbReference type="InterPro" id="IPR038665">
    <property type="entry name" value="Voltage-dep_anion_channel_sf"/>
</dbReference>
<sequence length="154" mass="17697">VDRGIHAPKVVPEYYLCILHLTIGEIWKAIDVPAGMFIWLFSFWLCALFLVRILTTTKNILFTLSWRYFISPSVELTVALIRRGGILGSDGIKGIKLAMKIVLVILWSLVAIETLKRLWKVVVLSPGMDEDLEDVERCHVFLLSYYSWSVFRPI</sequence>
<dbReference type="InterPro" id="IPR004695">
    <property type="entry name" value="SLAC1/Mae1/Ssu1/TehA"/>
</dbReference>
<accession>A0A9P4K834</accession>
<feature type="non-terminal residue" evidence="6">
    <location>
        <position position="1"/>
    </location>
</feature>
<dbReference type="AlphaFoldDB" id="A0A9P4K834"/>
<dbReference type="PANTHER" id="PTHR31162">
    <property type="entry name" value="MALIC ACID TRANSPORT PROTEIN-RELATED"/>
    <property type="match status" value="1"/>
</dbReference>
<evidence type="ECO:0000256" key="2">
    <source>
        <dbReference type="ARBA" id="ARBA00022692"/>
    </source>
</evidence>
<evidence type="ECO:0000256" key="3">
    <source>
        <dbReference type="ARBA" id="ARBA00022989"/>
    </source>
</evidence>
<dbReference type="GO" id="GO:0016020">
    <property type="term" value="C:membrane"/>
    <property type="evidence" value="ECO:0007669"/>
    <property type="project" value="UniProtKB-SubCell"/>
</dbReference>
<dbReference type="OrthoDB" id="2901184at2759"/>
<keyword evidence="3 5" id="KW-1133">Transmembrane helix</keyword>
<evidence type="ECO:0000313" key="7">
    <source>
        <dbReference type="Proteomes" id="UP000800093"/>
    </source>
</evidence>
<evidence type="ECO:0000256" key="5">
    <source>
        <dbReference type="SAM" id="Phobius"/>
    </source>
</evidence>
<dbReference type="Gene3D" id="1.50.10.150">
    <property type="entry name" value="Voltage-dependent anion channel"/>
    <property type="match status" value="1"/>
</dbReference>
<name>A0A9P4K834_9PLEO</name>
<keyword evidence="4 5" id="KW-0472">Membrane</keyword>
<organism evidence="6 7">
    <name type="scientific">Lojkania enalia</name>
    <dbReference type="NCBI Taxonomy" id="147567"/>
    <lineage>
        <taxon>Eukaryota</taxon>
        <taxon>Fungi</taxon>
        <taxon>Dikarya</taxon>
        <taxon>Ascomycota</taxon>
        <taxon>Pezizomycotina</taxon>
        <taxon>Dothideomycetes</taxon>
        <taxon>Pleosporomycetidae</taxon>
        <taxon>Pleosporales</taxon>
        <taxon>Pleosporales incertae sedis</taxon>
        <taxon>Lojkania</taxon>
    </lineage>
</organism>
<dbReference type="GO" id="GO:0015140">
    <property type="term" value="F:malate transmembrane transporter activity"/>
    <property type="evidence" value="ECO:0007669"/>
    <property type="project" value="InterPro"/>
</dbReference>
<comment type="caution">
    <text evidence="6">The sequence shown here is derived from an EMBL/GenBank/DDBJ whole genome shotgun (WGS) entry which is preliminary data.</text>
</comment>
<proteinExistence type="predicted"/>
<dbReference type="PANTHER" id="PTHR31162:SF0">
    <property type="entry name" value="MALIC ACID TRANSPORT PROTEIN"/>
    <property type="match status" value="1"/>
</dbReference>
<feature type="transmembrane region" description="Helical" evidence="5">
    <location>
        <begin position="36"/>
        <end position="54"/>
    </location>
</feature>
<evidence type="ECO:0000313" key="6">
    <source>
        <dbReference type="EMBL" id="KAF2262758.1"/>
    </source>
</evidence>
<comment type="subcellular location">
    <subcellularLocation>
        <location evidence="1">Membrane</location>
        <topology evidence="1">Multi-pass membrane protein</topology>
    </subcellularLocation>
</comment>
<dbReference type="EMBL" id="ML986637">
    <property type="protein sequence ID" value="KAF2262758.1"/>
    <property type="molecule type" value="Genomic_DNA"/>
</dbReference>
<evidence type="ECO:0000256" key="4">
    <source>
        <dbReference type="ARBA" id="ARBA00023136"/>
    </source>
</evidence>
<gene>
    <name evidence="6" type="ORF">CC78DRAFT_467399</name>
</gene>
<keyword evidence="7" id="KW-1185">Reference proteome</keyword>
<keyword evidence="2 5" id="KW-0812">Transmembrane</keyword>
<protein>
    <submittedName>
        <fullName evidence="6">Uncharacterized protein</fullName>
    </submittedName>
</protein>
<dbReference type="Pfam" id="PF03595">
    <property type="entry name" value="SLAC1"/>
    <property type="match status" value="1"/>
</dbReference>
<dbReference type="Proteomes" id="UP000800093">
    <property type="component" value="Unassembled WGS sequence"/>
</dbReference>
<dbReference type="InterPro" id="IPR030185">
    <property type="entry name" value="Mae1"/>
</dbReference>